<sequence>MMAQIESSSPEARGRRSEQHLRVTYNWPLQADKTSLGIRLHLLAKFINHLNCHSSQLINMLGNSPGVPDCINATPDAIPTGSPILEFGPNTAALRTGPMCDPDMMSLLLPVRDSNDSWHPNEGASNSDTPAATLEVVPLTEETERPEEPTGECLFFELPAELRNEIYRYALVSTDRIHITTTMVQPPPEPGILHANRQARQEALAIYYHENHFRFDMYDLNASAYMRWVRAEPVMRGRLSVWFKLYIPTSADLAWQNLMIWLEAIHSRRVAHGPSSRRFPGKRAFRIVVGEMKEMVEVLKQQGLGWAQILKCLESSKRMLIASSSNGEWI</sequence>
<dbReference type="Pfam" id="PF20150">
    <property type="entry name" value="2EXR"/>
    <property type="match status" value="1"/>
</dbReference>
<dbReference type="Proteomes" id="UP000230605">
    <property type="component" value="Chromosome 4"/>
</dbReference>
<accession>A0A2G5HMJ7</accession>
<organism evidence="2 3">
    <name type="scientific">Cercospora beticola</name>
    <name type="common">Sugarbeet leaf spot fungus</name>
    <dbReference type="NCBI Taxonomy" id="122368"/>
    <lineage>
        <taxon>Eukaryota</taxon>
        <taxon>Fungi</taxon>
        <taxon>Dikarya</taxon>
        <taxon>Ascomycota</taxon>
        <taxon>Pezizomycotina</taxon>
        <taxon>Dothideomycetes</taxon>
        <taxon>Dothideomycetidae</taxon>
        <taxon>Mycosphaerellales</taxon>
        <taxon>Mycosphaerellaceae</taxon>
        <taxon>Cercospora</taxon>
    </lineage>
</organism>
<dbReference type="AlphaFoldDB" id="A0A2G5HMJ7"/>
<reference evidence="2 3" key="1">
    <citation type="submission" date="2015-10" db="EMBL/GenBank/DDBJ databases">
        <title>The cercosporin biosynthetic gene cluster was horizontally transferred to several fungal lineages and shown to be expanded in Cercospora beticola based on microsynteny with recipient genomes.</title>
        <authorList>
            <person name="De Jonge R."/>
            <person name="Ebert M.K."/>
            <person name="Suttle J.C."/>
            <person name="Jurick Ii W.M."/>
            <person name="Secor G.A."/>
            <person name="Thomma B.P."/>
            <person name="Van De Peer Y."/>
            <person name="Bolton M.D."/>
        </authorList>
    </citation>
    <scope>NUCLEOTIDE SEQUENCE [LARGE SCALE GENOMIC DNA]</scope>
    <source>
        <strain evidence="2 3">09-40</strain>
    </source>
</reference>
<protein>
    <recommendedName>
        <fullName evidence="1">2EXR domain-containing protein</fullName>
    </recommendedName>
</protein>
<proteinExistence type="predicted"/>
<comment type="caution">
    <text evidence="2">The sequence shown here is derived from an EMBL/GenBank/DDBJ whole genome shotgun (WGS) entry which is preliminary data.</text>
</comment>
<evidence type="ECO:0000259" key="1">
    <source>
        <dbReference type="Pfam" id="PF20150"/>
    </source>
</evidence>
<name>A0A2G5HMJ7_CERBT</name>
<evidence type="ECO:0000313" key="3">
    <source>
        <dbReference type="Proteomes" id="UP000230605"/>
    </source>
</evidence>
<dbReference type="EMBL" id="LKMD01000105">
    <property type="protein sequence ID" value="PIA93483.1"/>
    <property type="molecule type" value="Genomic_DNA"/>
</dbReference>
<dbReference type="PANTHER" id="PTHR42085:SF2">
    <property type="entry name" value="F-BOX DOMAIN-CONTAINING PROTEIN"/>
    <property type="match status" value="1"/>
</dbReference>
<dbReference type="PANTHER" id="PTHR42085">
    <property type="entry name" value="F-BOX DOMAIN-CONTAINING PROTEIN"/>
    <property type="match status" value="1"/>
</dbReference>
<feature type="domain" description="2EXR" evidence="1">
    <location>
        <begin position="154"/>
        <end position="214"/>
    </location>
</feature>
<gene>
    <name evidence="2" type="ORF">CB0940_04996</name>
</gene>
<dbReference type="InterPro" id="IPR038883">
    <property type="entry name" value="AN11006-like"/>
</dbReference>
<dbReference type="OrthoDB" id="62952at2759"/>
<dbReference type="InterPro" id="IPR045518">
    <property type="entry name" value="2EXR"/>
</dbReference>
<evidence type="ECO:0000313" key="2">
    <source>
        <dbReference type="EMBL" id="PIA93483.1"/>
    </source>
</evidence>